<dbReference type="EMBL" id="OZ034813">
    <property type="protein sequence ID" value="CAL1355885.1"/>
    <property type="molecule type" value="Genomic_DNA"/>
</dbReference>
<dbReference type="InterPro" id="IPR000010">
    <property type="entry name" value="Cystatin_dom"/>
</dbReference>
<keyword evidence="1" id="KW-0646">Protease inhibitor</keyword>
<dbReference type="Pfam" id="PF16845">
    <property type="entry name" value="SQAPI"/>
    <property type="match status" value="1"/>
</dbReference>
<sequence>MKPVKFFVAITTIVAFLSTVSANPVGGWQPIENIHSYRVQEIAKFAVGMHNLENGFKHRLRLVSIRRGLVQVVDGLNYKLDVMAAGGNRLDSDGSMYRTEFYVRRGAMELKYFTPIFEGLN</sequence>
<reference evidence="5 6" key="1">
    <citation type="submission" date="2024-04" db="EMBL/GenBank/DDBJ databases">
        <authorList>
            <person name="Fracassetti M."/>
        </authorList>
    </citation>
    <scope>NUCLEOTIDE SEQUENCE [LARGE SCALE GENOMIC DNA]</scope>
</reference>
<dbReference type="SUPFAM" id="SSF54403">
    <property type="entry name" value="Cystatin/monellin"/>
    <property type="match status" value="1"/>
</dbReference>
<evidence type="ECO:0000313" key="6">
    <source>
        <dbReference type="Proteomes" id="UP001497516"/>
    </source>
</evidence>
<accession>A0AAV2CH82</accession>
<name>A0AAV2CH82_9ROSI</name>
<organism evidence="5 6">
    <name type="scientific">Linum trigynum</name>
    <dbReference type="NCBI Taxonomy" id="586398"/>
    <lineage>
        <taxon>Eukaryota</taxon>
        <taxon>Viridiplantae</taxon>
        <taxon>Streptophyta</taxon>
        <taxon>Embryophyta</taxon>
        <taxon>Tracheophyta</taxon>
        <taxon>Spermatophyta</taxon>
        <taxon>Magnoliopsida</taxon>
        <taxon>eudicotyledons</taxon>
        <taxon>Gunneridae</taxon>
        <taxon>Pentapetalae</taxon>
        <taxon>rosids</taxon>
        <taxon>fabids</taxon>
        <taxon>Malpighiales</taxon>
        <taxon>Linaceae</taxon>
        <taxon>Linum</taxon>
    </lineage>
</organism>
<dbReference type="GO" id="GO:0004869">
    <property type="term" value="F:cysteine-type endopeptidase inhibitor activity"/>
    <property type="evidence" value="ECO:0007669"/>
    <property type="project" value="UniProtKB-KW"/>
</dbReference>
<gene>
    <name evidence="5" type="ORF">LTRI10_LOCUS3616</name>
</gene>
<dbReference type="CDD" id="cd00042">
    <property type="entry name" value="CY"/>
    <property type="match status" value="1"/>
</dbReference>
<dbReference type="AlphaFoldDB" id="A0AAV2CH82"/>
<feature type="domain" description="Cystatin" evidence="4">
    <location>
        <begin position="23"/>
        <end position="113"/>
    </location>
</feature>
<dbReference type="Gene3D" id="3.10.450.10">
    <property type="match status" value="1"/>
</dbReference>
<evidence type="ECO:0000256" key="3">
    <source>
        <dbReference type="SAM" id="SignalP"/>
    </source>
</evidence>
<evidence type="ECO:0000259" key="4">
    <source>
        <dbReference type="SMART" id="SM00043"/>
    </source>
</evidence>
<evidence type="ECO:0000256" key="1">
    <source>
        <dbReference type="ARBA" id="ARBA00022690"/>
    </source>
</evidence>
<evidence type="ECO:0000313" key="5">
    <source>
        <dbReference type="EMBL" id="CAL1355885.1"/>
    </source>
</evidence>
<dbReference type="PANTHER" id="PTHR47364:SF2">
    <property type="entry name" value="CYSTEINE PROTEINASE INHIBITOR 5"/>
    <property type="match status" value="1"/>
</dbReference>
<feature type="chain" id="PRO_5043696330" description="Cystatin domain-containing protein" evidence="3">
    <location>
        <begin position="23"/>
        <end position="121"/>
    </location>
</feature>
<keyword evidence="6" id="KW-1185">Reference proteome</keyword>
<keyword evidence="3" id="KW-0732">Signal</keyword>
<dbReference type="SMART" id="SM00043">
    <property type="entry name" value="CY"/>
    <property type="match status" value="1"/>
</dbReference>
<protein>
    <recommendedName>
        <fullName evidence="4">Cystatin domain-containing protein</fullName>
    </recommendedName>
</protein>
<dbReference type="InterPro" id="IPR046350">
    <property type="entry name" value="Cystatin_sf"/>
</dbReference>
<feature type="signal peptide" evidence="3">
    <location>
        <begin position="1"/>
        <end position="22"/>
    </location>
</feature>
<dbReference type="Proteomes" id="UP001497516">
    <property type="component" value="Chromosome 1"/>
</dbReference>
<evidence type="ECO:0000256" key="2">
    <source>
        <dbReference type="ARBA" id="ARBA00022704"/>
    </source>
</evidence>
<keyword evidence="2" id="KW-0789">Thiol protease inhibitor</keyword>
<dbReference type="PANTHER" id="PTHR47364">
    <property type="entry name" value="CYSTEINE PROTEINASE INHIBITOR 5"/>
    <property type="match status" value="1"/>
</dbReference>
<proteinExistence type="predicted"/>